<name>A0A2T3L2R2_9GAMM</name>
<dbReference type="AlphaFoldDB" id="A0A2T3L2R2"/>
<gene>
    <name evidence="3" type="ORF">C9J47_23670</name>
</gene>
<evidence type="ECO:0000256" key="1">
    <source>
        <dbReference type="SAM" id="Coils"/>
    </source>
</evidence>
<evidence type="ECO:0000313" key="3">
    <source>
        <dbReference type="EMBL" id="PSV43184.1"/>
    </source>
</evidence>
<comment type="caution">
    <text evidence="3">The sequence shown here is derived from an EMBL/GenBank/DDBJ whole genome shotgun (WGS) entry which is preliminary data.</text>
</comment>
<sequence>MDYTIKEKIKLVSKYSSRTLIKMFTPQVAKEFEYLLEDLTENEESFGRKIDRAYDSLQDTSRLVQRLEYKLNLKIESVEKLKNELDRYSKLAEIEKPKVEALISQLDHTVSKGKTKERIYSFLISIGAGLLLFVFGVWASPYVKPWFGL</sequence>
<keyword evidence="1" id="KW-0175">Coiled coil</keyword>
<evidence type="ECO:0000256" key="2">
    <source>
        <dbReference type="SAM" id="Phobius"/>
    </source>
</evidence>
<feature type="transmembrane region" description="Helical" evidence="2">
    <location>
        <begin position="119"/>
        <end position="139"/>
    </location>
</feature>
<evidence type="ECO:0000313" key="4">
    <source>
        <dbReference type="Proteomes" id="UP000241803"/>
    </source>
</evidence>
<protein>
    <submittedName>
        <fullName evidence="3">Uncharacterized protein</fullName>
    </submittedName>
</protein>
<dbReference type="EMBL" id="PYOC01000014">
    <property type="protein sequence ID" value="PSV43184.1"/>
    <property type="molecule type" value="Genomic_DNA"/>
</dbReference>
<keyword evidence="2" id="KW-0812">Transmembrane</keyword>
<keyword evidence="4" id="KW-1185">Reference proteome</keyword>
<keyword evidence="2" id="KW-1133">Transmembrane helix</keyword>
<reference evidence="3 4" key="1">
    <citation type="submission" date="2018-03" db="EMBL/GenBank/DDBJ databases">
        <title>Whole genome sequencing of Histamine producing bacteria.</title>
        <authorList>
            <person name="Butler K."/>
        </authorList>
    </citation>
    <scope>NUCLEOTIDE SEQUENCE [LARGE SCALE GENOMIC DNA]</scope>
    <source>
        <strain evidence="3 4">ATCC 19614</strain>
    </source>
</reference>
<organism evidence="3 4">
    <name type="scientific">Photobacterium indicum</name>
    <dbReference type="NCBI Taxonomy" id="81447"/>
    <lineage>
        <taxon>Bacteria</taxon>
        <taxon>Pseudomonadati</taxon>
        <taxon>Pseudomonadota</taxon>
        <taxon>Gammaproteobacteria</taxon>
        <taxon>Vibrionales</taxon>
        <taxon>Vibrionaceae</taxon>
        <taxon>Photobacterium</taxon>
    </lineage>
</organism>
<proteinExistence type="predicted"/>
<feature type="coiled-coil region" evidence="1">
    <location>
        <begin position="64"/>
        <end position="91"/>
    </location>
</feature>
<dbReference type="Proteomes" id="UP000241803">
    <property type="component" value="Unassembled WGS sequence"/>
</dbReference>
<keyword evidence="2" id="KW-0472">Membrane</keyword>
<dbReference type="RefSeq" id="WP_107255704.1">
    <property type="nucleotide sequence ID" value="NZ_PYOC01000014.1"/>
</dbReference>
<accession>A0A2T3L2R2</accession>